<dbReference type="SUPFAM" id="SSF48498">
    <property type="entry name" value="Tetracyclin repressor-like, C-terminal domain"/>
    <property type="match status" value="1"/>
</dbReference>
<evidence type="ECO:0000256" key="2">
    <source>
        <dbReference type="ARBA" id="ARBA00023125"/>
    </source>
</evidence>
<name>A0A6S7BB12_9BURK</name>
<dbReference type="InterPro" id="IPR009057">
    <property type="entry name" value="Homeodomain-like_sf"/>
</dbReference>
<sequence>MSVAERTQDALLRPALLRAAVSLIEESGIGAVSVREAAKRAGVSPCEPFNFFASKGELLTAIAEEAMESLVTALQAAILDASHSSAMNQCRATGHAFLRWAFDNPVHFQVMSTPALLDFESSGLAASQQHIRAGLKRLIAAAAAEGDLYCVSVEDTLLAARAFVYGLARMQIDGQMPGWGVPRETSLETMQRLFDAYLFRLRRG</sequence>
<keyword evidence="7" id="KW-1185">Reference proteome</keyword>
<organism evidence="6 7">
    <name type="scientific">Pararobbsia alpina</name>
    <dbReference type="NCBI Taxonomy" id="621374"/>
    <lineage>
        <taxon>Bacteria</taxon>
        <taxon>Pseudomonadati</taxon>
        <taxon>Pseudomonadota</taxon>
        <taxon>Betaproteobacteria</taxon>
        <taxon>Burkholderiales</taxon>
        <taxon>Burkholderiaceae</taxon>
        <taxon>Pararobbsia</taxon>
    </lineage>
</organism>
<dbReference type="GO" id="GO:0000976">
    <property type="term" value="F:transcription cis-regulatory region binding"/>
    <property type="evidence" value="ECO:0007669"/>
    <property type="project" value="TreeGrafter"/>
</dbReference>
<evidence type="ECO:0000256" key="4">
    <source>
        <dbReference type="PROSITE-ProRule" id="PRU00335"/>
    </source>
</evidence>
<dbReference type="Gene3D" id="1.10.357.10">
    <property type="entry name" value="Tetracycline Repressor, domain 2"/>
    <property type="match status" value="1"/>
</dbReference>
<dbReference type="PANTHER" id="PTHR30055:SF201">
    <property type="entry name" value="TRANSCRIPTIONAL REGULATORY PROTEIN"/>
    <property type="match status" value="1"/>
</dbReference>
<dbReference type="GO" id="GO:0003700">
    <property type="term" value="F:DNA-binding transcription factor activity"/>
    <property type="evidence" value="ECO:0007669"/>
    <property type="project" value="TreeGrafter"/>
</dbReference>
<dbReference type="RefSeq" id="WP_175105800.1">
    <property type="nucleotide sequence ID" value="NZ_CADIKM010000015.1"/>
</dbReference>
<feature type="domain" description="HTH tetR-type" evidence="5">
    <location>
        <begin position="10"/>
        <end position="70"/>
    </location>
</feature>
<evidence type="ECO:0000256" key="1">
    <source>
        <dbReference type="ARBA" id="ARBA00023015"/>
    </source>
</evidence>
<evidence type="ECO:0000259" key="5">
    <source>
        <dbReference type="PROSITE" id="PS50977"/>
    </source>
</evidence>
<accession>A0A6S7BB12</accession>
<feature type="DNA-binding region" description="H-T-H motif" evidence="4">
    <location>
        <begin position="33"/>
        <end position="52"/>
    </location>
</feature>
<dbReference type="InterPro" id="IPR036271">
    <property type="entry name" value="Tet_transcr_reg_TetR-rel_C_sf"/>
</dbReference>
<gene>
    <name evidence="6" type="primary">betI_2</name>
    <name evidence="6" type="ORF">LMG28138_03269</name>
</gene>
<keyword evidence="1" id="KW-0805">Transcription regulation</keyword>
<dbReference type="InterPro" id="IPR025996">
    <property type="entry name" value="MT1864/Rv1816-like_C"/>
</dbReference>
<dbReference type="AlphaFoldDB" id="A0A6S7BB12"/>
<dbReference type="InterPro" id="IPR050109">
    <property type="entry name" value="HTH-type_TetR-like_transc_reg"/>
</dbReference>
<dbReference type="Pfam" id="PF00440">
    <property type="entry name" value="TetR_N"/>
    <property type="match status" value="1"/>
</dbReference>
<dbReference type="Proteomes" id="UP000494115">
    <property type="component" value="Unassembled WGS sequence"/>
</dbReference>
<dbReference type="InterPro" id="IPR001647">
    <property type="entry name" value="HTH_TetR"/>
</dbReference>
<proteinExistence type="predicted"/>
<protein>
    <submittedName>
        <fullName evidence="6">HTH-type transcriptional regulator BetI</fullName>
    </submittedName>
</protein>
<dbReference type="EMBL" id="CADIKM010000015">
    <property type="protein sequence ID" value="CAB3792118.1"/>
    <property type="molecule type" value="Genomic_DNA"/>
</dbReference>
<evidence type="ECO:0000313" key="6">
    <source>
        <dbReference type="EMBL" id="CAB3792118.1"/>
    </source>
</evidence>
<keyword evidence="3" id="KW-0804">Transcription</keyword>
<dbReference type="PROSITE" id="PS50977">
    <property type="entry name" value="HTH_TETR_2"/>
    <property type="match status" value="1"/>
</dbReference>
<keyword evidence="2 4" id="KW-0238">DNA-binding</keyword>
<dbReference type="Pfam" id="PF13305">
    <property type="entry name" value="TetR_C_33"/>
    <property type="match status" value="1"/>
</dbReference>
<dbReference type="SUPFAM" id="SSF46689">
    <property type="entry name" value="Homeodomain-like"/>
    <property type="match status" value="1"/>
</dbReference>
<evidence type="ECO:0000313" key="7">
    <source>
        <dbReference type="Proteomes" id="UP000494115"/>
    </source>
</evidence>
<dbReference type="PANTHER" id="PTHR30055">
    <property type="entry name" value="HTH-TYPE TRANSCRIPTIONAL REGULATOR RUTR"/>
    <property type="match status" value="1"/>
</dbReference>
<reference evidence="6 7" key="1">
    <citation type="submission" date="2020-04" db="EMBL/GenBank/DDBJ databases">
        <authorList>
            <person name="De Canck E."/>
        </authorList>
    </citation>
    <scope>NUCLEOTIDE SEQUENCE [LARGE SCALE GENOMIC DNA]</scope>
    <source>
        <strain evidence="6 7">LMG 28138</strain>
    </source>
</reference>
<evidence type="ECO:0000256" key="3">
    <source>
        <dbReference type="ARBA" id="ARBA00023163"/>
    </source>
</evidence>